<keyword evidence="13" id="KW-1185">Reference proteome</keyword>
<comment type="caution">
    <text evidence="12">The sequence shown here is derived from an EMBL/GenBank/DDBJ whole genome shotgun (WGS) entry which is preliminary data.</text>
</comment>
<evidence type="ECO:0000256" key="4">
    <source>
        <dbReference type="ARBA" id="ARBA00022692"/>
    </source>
</evidence>
<comment type="subcellular location">
    <subcellularLocation>
        <location evidence="9">Cell membrane</location>
        <topology evidence="9">Multi-pass membrane protein</topology>
    </subcellularLocation>
</comment>
<evidence type="ECO:0000256" key="8">
    <source>
        <dbReference type="ARBA" id="ARBA00023136"/>
    </source>
</evidence>
<feature type="transmembrane region" description="Helical" evidence="9">
    <location>
        <begin position="78"/>
        <end position="97"/>
    </location>
</feature>
<dbReference type="HAMAP" id="MF_00161">
    <property type="entry name" value="LspA"/>
    <property type="match status" value="1"/>
</dbReference>
<feature type="region of interest" description="Disordered" evidence="11">
    <location>
        <begin position="150"/>
        <end position="177"/>
    </location>
</feature>
<reference evidence="12 13" key="1">
    <citation type="submission" date="2018-11" db="EMBL/GenBank/DDBJ databases">
        <title>The genome draft of YIM 96095.</title>
        <authorList>
            <person name="Tang S.-K."/>
            <person name="Chunyu W.-X."/>
            <person name="Feng Y.-Z."/>
        </authorList>
    </citation>
    <scope>NUCLEOTIDE SEQUENCE [LARGE SCALE GENOMIC DNA]</scope>
    <source>
        <strain evidence="12 13">YIM 96095</strain>
    </source>
</reference>
<sequence length="177" mass="18361">MGGVAVVVLAVDLVTKQLALSRLIPGESVDVVGGLLRFTLVFNSGAAFSIGSGVPWLFFLIAIGVVGYIIVMARKLRSVGWAFALGLILGGACGNLVDRAVRPPAPLHGEVVDWIQVPYWPVFNVADSAIVIGGILAVVLAFRGINIDGSVESDEPAQSGADPSERPGDGGEGRERA</sequence>
<comment type="function">
    <text evidence="9">This protein specifically catalyzes the removal of signal peptides from prolipoproteins.</text>
</comment>
<keyword evidence="7 9" id="KW-1133">Transmembrane helix</keyword>
<evidence type="ECO:0000256" key="1">
    <source>
        <dbReference type="ARBA" id="ARBA00006139"/>
    </source>
</evidence>
<dbReference type="OrthoDB" id="4308908at2"/>
<name>A0A3N0EFK1_9ACTN</name>
<gene>
    <name evidence="9 12" type="primary">lspA</name>
    <name evidence="12" type="ORF">EFW17_04440</name>
</gene>
<dbReference type="GO" id="GO:0006508">
    <property type="term" value="P:proteolysis"/>
    <property type="evidence" value="ECO:0007669"/>
    <property type="project" value="UniProtKB-KW"/>
</dbReference>
<dbReference type="UniPathway" id="UPA00665"/>
<comment type="caution">
    <text evidence="9">Lacks conserved residue(s) required for the propagation of feature annotation.</text>
</comment>
<comment type="pathway">
    <text evidence="9">Protein modification; lipoprotein biosynthesis (signal peptide cleavage).</text>
</comment>
<feature type="compositionally biased region" description="Basic and acidic residues" evidence="11">
    <location>
        <begin position="163"/>
        <end position="177"/>
    </location>
</feature>
<comment type="similarity">
    <text evidence="1 9 10">Belongs to the peptidase A8 family.</text>
</comment>
<feature type="transmembrane region" description="Helical" evidence="9">
    <location>
        <begin position="117"/>
        <end position="142"/>
    </location>
</feature>
<evidence type="ECO:0000256" key="3">
    <source>
        <dbReference type="ARBA" id="ARBA00022670"/>
    </source>
</evidence>
<dbReference type="PANTHER" id="PTHR33695:SF1">
    <property type="entry name" value="LIPOPROTEIN SIGNAL PEPTIDASE"/>
    <property type="match status" value="1"/>
</dbReference>
<dbReference type="GO" id="GO:0005886">
    <property type="term" value="C:plasma membrane"/>
    <property type="evidence" value="ECO:0007669"/>
    <property type="project" value="UniProtKB-SubCell"/>
</dbReference>
<keyword evidence="5 9" id="KW-0064">Aspartyl protease</keyword>
<dbReference type="InterPro" id="IPR001872">
    <property type="entry name" value="Peptidase_A8"/>
</dbReference>
<dbReference type="EC" id="3.4.23.36" evidence="9"/>
<dbReference type="Proteomes" id="UP000269198">
    <property type="component" value="Unassembled WGS sequence"/>
</dbReference>
<dbReference type="GO" id="GO:0004190">
    <property type="term" value="F:aspartic-type endopeptidase activity"/>
    <property type="evidence" value="ECO:0007669"/>
    <property type="project" value="UniProtKB-UniRule"/>
</dbReference>
<accession>A0A3N0EFK1</accession>
<dbReference type="PRINTS" id="PR00781">
    <property type="entry name" value="LIPOSIGPTASE"/>
</dbReference>
<keyword evidence="3 9" id="KW-0645">Protease</keyword>
<feature type="active site" evidence="9">
    <location>
        <position position="127"/>
    </location>
</feature>
<dbReference type="EMBL" id="RJMB01000003">
    <property type="protein sequence ID" value="RNL86459.1"/>
    <property type="molecule type" value="Genomic_DNA"/>
</dbReference>
<keyword evidence="2 9" id="KW-1003">Cell membrane</keyword>
<proteinExistence type="inferred from homology"/>
<evidence type="ECO:0000313" key="12">
    <source>
        <dbReference type="EMBL" id="RNL86459.1"/>
    </source>
</evidence>
<organism evidence="12 13">
    <name type="scientific">Halostreptopolyspora alba</name>
    <dbReference type="NCBI Taxonomy" id="2487137"/>
    <lineage>
        <taxon>Bacteria</taxon>
        <taxon>Bacillati</taxon>
        <taxon>Actinomycetota</taxon>
        <taxon>Actinomycetes</taxon>
        <taxon>Streptosporangiales</taxon>
        <taxon>Nocardiopsidaceae</taxon>
        <taxon>Halostreptopolyspora</taxon>
    </lineage>
</organism>
<evidence type="ECO:0000256" key="6">
    <source>
        <dbReference type="ARBA" id="ARBA00022801"/>
    </source>
</evidence>
<dbReference type="PANTHER" id="PTHR33695">
    <property type="entry name" value="LIPOPROTEIN SIGNAL PEPTIDASE"/>
    <property type="match status" value="1"/>
</dbReference>
<evidence type="ECO:0000313" key="13">
    <source>
        <dbReference type="Proteomes" id="UP000269198"/>
    </source>
</evidence>
<feature type="transmembrane region" description="Helical" evidence="9">
    <location>
        <begin position="45"/>
        <end position="71"/>
    </location>
</feature>
<keyword evidence="8 9" id="KW-0472">Membrane</keyword>
<evidence type="ECO:0000256" key="11">
    <source>
        <dbReference type="SAM" id="MobiDB-lite"/>
    </source>
</evidence>
<protein>
    <recommendedName>
        <fullName evidence="9">Lipoprotein signal peptidase</fullName>
        <ecNumber evidence="9">3.4.23.36</ecNumber>
    </recommendedName>
    <alternativeName>
        <fullName evidence="9">Prolipoprotein signal peptidase</fullName>
    </alternativeName>
    <alternativeName>
        <fullName evidence="9">Signal peptidase II</fullName>
        <shortName evidence="9">SPase II</shortName>
    </alternativeName>
</protein>
<evidence type="ECO:0000256" key="7">
    <source>
        <dbReference type="ARBA" id="ARBA00022989"/>
    </source>
</evidence>
<evidence type="ECO:0000256" key="9">
    <source>
        <dbReference type="HAMAP-Rule" id="MF_00161"/>
    </source>
</evidence>
<keyword evidence="6 9" id="KW-0378">Hydrolase</keyword>
<dbReference type="Pfam" id="PF01252">
    <property type="entry name" value="Peptidase_A8"/>
    <property type="match status" value="1"/>
</dbReference>
<evidence type="ECO:0000256" key="10">
    <source>
        <dbReference type="RuleBase" id="RU004181"/>
    </source>
</evidence>
<evidence type="ECO:0000256" key="5">
    <source>
        <dbReference type="ARBA" id="ARBA00022750"/>
    </source>
</evidence>
<dbReference type="NCBIfam" id="TIGR00077">
    <property type="entry name" value="lspA"/>
    <property type="match status" value="1"/>
</dbReference>
<feature type="active site" evidence="9">
    <location>
        <position position="113"/>
    </location>
</feature>
<comment type="catalytic activity">
    <reaction evidence="9">
        <text>Release of signal peptides from bacterial membrane prolipoproteins. Hydrolyzes -Xaa-Yaa-Zaa-|-(S,diacylglyceryl)Cys-, in which Xaa is hydrophobic (preferably Leu), and Yaa (Ala or Ser) and Zaa (Gly or Ala) have small, neutral side chains.</text>
        <dbReference type="EC" id="3.4.23.36"/>
    </reaction>
</comment>
<evidence type="ECO:0000256" key="2">
    <source>
        <dbReference type="ARBA" id="ARBA00022475"/>
    </source>
</evidence>
<keyword evidence="4 9" id="KW-0812">Transmembrane</keyword>
<dbReference type="AlphaFoldDB" id="A0A3N0EFK1"/>